<dbReference type="RefSeq" id="WP_038155282.1">
    <property type="nucleotide sequence ID" value="NZ_JMTB01000052.1"/>
</dbReference>
<gene>
    <name evidence="1" type="ORF">GTGU_01443</name>
</gene>
<dbReference type="OrthoDB" id="6456693at2"/>
<dbReference type="NCBIfam" id="NF033650">
    <property type="entry name" value="ANR_neg_reg"/>
    <property type="match status" value="1"/>
</dbReference>
<sequence>MSFKYRDSPLYYRAAREAVRIEQTGDYEQAAKAWAKASRESRNELNQDWSDRRADFCIMQNIRNKRKAISDGV</sequence>
<organism evidence="1 2">
    <name type="scientific">Trabulsiella guamensis ATCC 49490</name>
    <dbReference type="NCBI Taxonomy" id="1005994"/>
    <lineage>
        <taxon>Bacteria</taxon>
        <taxon>Pseudomonadati</taxon>
        <taxon>Pseudomonadota</taxon>
        <taxon>Gammaproteobacteria</taxon>
        <taxon>Enterobacterales</taxon>
        <taxon>Enterobacteriaceae</taxon>
        <taxon>Trabulsiella</taxon>
    </lineage>
</organism>
<protein>
    <recommendedName>
        <fullName evidence="3">ANR family transcriptional regulator</fullName>
    </recommendedName>
</protein>
<comment type="caution">
    <text evidence="1">The sequence shown here is derived from an EMBL/GenBank/DDBJ whole genome shotgun (WGS) entry which is preliminary data.</text>
</comment>
<evidence type="ECO:0008006" key="3">
    <source>
        <dbReference type="Google" id="ProtNLM"/>
    </source>
</evidence>
<name>A0A085ADN5_9ENTR</name>
<dbReference type="eggNOG" id="ENOG5033JBX">
    <property type="taxonomic scope" value="Bacteria"/>
</dbReference>
<evidence type="ECO:0000313" key="1">
    <source>
        <dbReference type="EMBL" id="KFC08330.1"/>
    </source>
</evidence>
<dbReference type="Proteomes" id="UP000028630">
    <property type="component" value="Unassembled WGS sequence"/>
</dbReference>
<keyword evidence="2" id="KW-1185">Reference proteome</keyword>
<evidence type="ECO:0000313" key="2">
    <source>
        <dbReference type="Proteomes" id="UP000028630"/>
    </source>
</evidence>
<proteinExistence type="predicted"/>
<dbReference type="AlphaFoldDB" id="A0A085ADN5"/>
<reference evidence="2" key="1">
    <citation type="submission" date="2014-05" db="EMBL/GenBank/DDBJ databases">
        <title>ATOL: Assembling a taxonomically balanced genome-scale reconstruction of the evolutionary history of the Enterobacteriaceae.</title>
        <authorList>
            <person name="Plunkett G. III"/>
            <person name="Neeno-Eckwall E.C."/>
            <person name="Glasner J.D."/>
            <person name="Perna N.T."/>
        </authorList>
    </citation>
    <scope>NUCLEOTIDE SEQUENCE [LARGE SCALE GENOMIC DNA]</scope>
    <source>
        <strain evidence="2">ATCC 49490</strain>
    </source>
</reference>
<accession>A0A085ADN5</accession>
<dbReference type="InterPro" id="IPR047666">
    <property type="entry name" value="ANR_neg_reg"/>
</dbReference>
<dbReference type="EMBL" id="JMTB01000052">
    <property type="protein sequence ID" value="KFC08330.1"/>
    <property type="molecule type" value="Genomic_DNA"/>
</dbReference>